<keyword evidence="2" id="KW-1185">Reference proteome</keyword>
<evidence type="ECO:0000313" key="2">
    <source>
        <dbReference type="Proteomes" id="UP001187192"/>
    </source>
</evidence>
<comment type="caution">
    <text evidence="1">The sequence shown here is derived from an EMBL/GenBank/DDBJ whole genome shotgun (WGS) entry which is preliminary data.</text>
</comment>
<proteinExistence type="predicted"/>
<protein>
    <submittedName>
        <fullName evidence="1">Uncharacterized protein</fullName>
    </submittedName>
</protein>
<feature type="non-terminal residue" evidence="1">
    <location>
        <position position="219"/>
    </location>
</feature>
<name>A0AA88AB20_FICCA</name>
<organism evidence="1 2">
    <name type="scientific">Ficus carica</name>
    <name type="common">Common fig</name>
    <dbReference type="NCBI Taxonomy" id="3494"/>
    <lineage>
        <taxon>Eukaryota</taxon>
        <taxon>Viridiplantae</taxon>
        <taxon>Streptophyta</taxon>
        <taxon>Embryophyta</taxon>
        <taxon>Tracheophyta</taxon>
        <taxon>Spermatophyta</taxon>
        <taxon>Magnoliopsida</taxon>
        <taxon>eudicotyledons</taxon>
        <taxon>Gunneridae</taxon>
        <taxon>Pentapetalae</taxon>
        <taxon>rosids</taxon>
        <taxon>fabids</taxon>
        <taxon>Rosales</taxon>
        <taxon>Moraceae</taxon>
        <taxon>Ficeae</taxon>
        <taxon>Ficus</taxon>
    </lineage>
</organism>
<evidence type="ECO:0000313" key="1">
    <source>
        <dbReference type="EMBL" id="GMN48480.1"/>
    </source>
</evidence>
<dbReference type="Proteomes" id="UP001187192">
    <property type="component" value="Unassembled WGS sequence"/>
</dbReference>
<reference evidence="1" key="1">
    <citation type="submission" date="2023-07" db="EMBL/GenBank/DDBJ databases">
        <title>draft genome sequence of fig (Ficus carica).</title>
        <authorList>
            <person name="Takahashi T."/>
            <person name="Nishimura K."/>
        </authorList>
    </citation>
    <scope>NUCLEOTIDE SEQUENCE</scope>
</reference>
<dbReference type="EMBL" id="BTGU01000028">
    <property type="protein sequence ID" value="GMN48480.1"/>
    <property type="molecule type" value="Genomic_DNA"/>
</dbReference>
<gene>
    <name evidence="1" type="ORF">TIFTF001_017651</name>
</gene>
<accession>A0AA88AB20</accession>
<sequence length="219" mass="23725">MGLKSEVRELQELGVCKDRCWVLLGHLLSMLDPAWTPYFSQCPVMGPNSMVREPQELGVCKGRCWVLLGHLLLVSTRSWDLTPWSGNHRSCLQGQMLGPARAPPFGQYPIMGPNSVELSTRVDVGSCSGTSFRSVPSHGTRLRGPGTIGVVCNDRCWVLLGHLLSVSTQSWDLTPWFGNGRNSTLEVVVVQHSSRGSMVPGEVLPGSTSMVAGEVLPGS</sequence>
<dbReference type="AlphaFoldDB" id="A0AA88AB20"/>